<feature type="transmembrane region" description="Helical" evidence="5">
    <location>
        <begin position="106"/>
        <end position="128"/>
    </location>
</feature>
<dbReference type="Gene3D" id="1.20.1250.20">
    <property type="entry name" value="MFS general substrate transporter like domains"/>
    <property type="match status" value="1"/>
</dbReference>
<evidence type="ECO:0000256" key="5">
    <source>
        <dbReference type="SAM" id="Phobius"/>
    </source>
</evidence>
<dbReference type="GO" id="GO:0022857">
    <property type="term" value="F:transmembrane transporter activity"/>
    <property type="evidence" value="ECO:0007669"/>
    <property type="project" value="InterPro"/>
</dbReference>
<feature type="transmembrane region" description="Helical" evidence="5">
    <location>
        <begin position="149"/>
        <end position="169"/>
    </location>
</feature>
<feature type="transmembrane region" description="Helical" evidence="5">
    <location>
        <begin position="346"/>
        <end position="368"/>
    </location>
</feature>
<organism evidence="7 8">
    <name type="scientific">Kribbella italica</name>
    <dbReference type="NCBI Taxonomy" id="1540520"/>
    <lineage>
        <taxon>Bacteria</taxon>
        <taxon>Bacillati</taxon>
        <taxon>Actinomycetota</taxon>
        <taxon>Actinomycetes</taxon>
        <taxon>Propionibacteriales</taxon>
        <taxon>Kribbellaceae</taxon>
        <taxon>Kribbella</taxon>
    </lineage>
</organism>
<dbReference type="RefSeq" id="WP_184794842.1">
    <property type="nucleotide sequence ID" value="NZ_JACHMY010000001.1"/>
</dbReference>
<feature type="transmembrane region" description="Helical" evidence="5">
    <location>
        <begin position="374"/>
        <end position="397"/>
    </location>
</feature>
<evidence type="ECO:0000256" key="1">
    <source>
        <dbReference type="ARBA" id="ARBA00004651"/>
    </source>
</evidence>
<protein>
    <submittedName>
        <fullName evidence="7">MFS family permease</fullName>
    </submittedName>
</protein>
<keyword evidence="2 5" id="KW-0812">Transmembrane</keyword>
<feature type="transmembrane region" description="Helical" evidence="5">
    <location>
        <begin position="49"/>
        <end position="69"/>
    </location>
</feature>
<reference evidence="7 8" key="1">
    <citation type="submission" date="2020-08" db="EMBL/GenBank/DDBJ databases">
        <title>Sequencing the genomes of 1000 actinobacteria strains.</title>
        <authorList>
            <person name="Klenk H.-P."/>
        </authorList>
    </citation>
    <scope>NUCLEOTIDE SEQUENCE [LARGE SCALE GENOMIC DNA]</scope>
    <source>
        <strain evidence="7 8">DSM 28967</strain>
    </source>
</reference>
<keyword evidence="4 5" id="KW-0472">Membrane</keyword>
<dbReference type="SUPFAM" id="SSF103473">
    <property type="entry name" value="MFS general substrate transporter"/>
    <property type="match status" value="1"/>
</dbReference>
<dbReference type="PANTHER" id="PTHR23530">
    <property type="entry name" value="TRANSPORT PROTEIN-RELATED"/>
    <property type="match status" value="1"/>
</dbReference>
<dbReference type="InterPro" id="IPR036259">
    <property type="entry name" value="MFS_trans_sf"/>
</dbReference>
<dbReference type="PANTHER" id="PTHR23530:SF1">
    <property type="entry name" value="PERMEASE, MAJOR FACILITATOR SUPERFAMILY-RELATED"/>
    <property type="match status" value="1"/>
</dbReference>
<feature type="transmembrane region" description="Helical" evidence="5">
    <location>
        <begin position="175"/>
        <end position="191"/>
    </location>
</feature>
<dbReference type="Proteomes" id="UP000549971">
    <property type="component" value="Unassembled WGS sequence"/>
</dbReference>
<dbReference type="Pfam" id="PF07690">
    <property type="entry name" value="MFS_1"/>
    <property type="match status" value="1"/>
</dbReference>
<feature type="transmembrane region" description="Helical" evidence="5">
    <location>
        <begin position="310"/>
        <end position="334"/>
    </location>
</feature>
<feature type="domain" description="Major facilitator superfamily (MFS) profile" evidence="6">
    <location>
        <begin position="1"/>
        <end position="401"/>
    </location>
</feature>
<dbReference type="InterPro" id="IPR011701">
    <property type="entry name" value="MFS"/>
</dbReference>
<evidence type="ECO:0000259" key="6">
    <source>
        <dbReference type="PROSITE" id="PS50850"/>
    </source>
</evidence>
<feature type="transmembrane region" description="Helical" evidence="5">
    <location>
        <begin position="225"/>
        <end position="243"/>
    </location>
</feature>
<dbReference type="EMBL" id="JACHMY010000001">
    <property type="protein sequence ID" value="MBB5835161.1"/>
    <property type="molecule type" value="Genomic_DNA"/>
</dbReference>
<feature type="transmembrane region" description="Helical" evidence="5">
    <location>
        <begin position="81"/>
        <end position="100"/>
    </location>
</feature>
<feature type="transmembrane region" description="Helical" evidence="5">
    <location>
        <begin position="263"/>
        <end position="280"/>
    </location>
</feature>
<keyword evidence="3 5" id="KW-1133">Transmembrane helix</keyword>
<dbReference type="InterPro" id="IPR020846">
    <property type="entry name" value="MFS_dom"/>
</dbReference>
<dbReference type="InterPro" id="IPR053160">
    <property type="entry name" value="MFS_DHA3_Transporter"/>
</dbReference>
<evidence type="ECO:0000256" key="4">
    <source>
        <dbReference type="ARBA" id="ARBA00023136"/>
    </source>
</evidence>
<comment type="caution">
    <text evidence="7">The sequence shown here is derived from an EMBL/GenBank/DDBJ whole genome shotgun (WGS) entry which is preliminary data.</text>
</comment>
<dbReference type="PROSITE" id="PS50850">
    <property type="entry name" value="MFS"/>
    <property type="match status" value="1"/>
</dbReference>
<proteinExistence type="predicted"/>
<dbReference type="AlphaFoldDB" id="A0A7W9J3W8"/>
<comment type="subcellular location">
    <subcellularLocation>
        <location evidence="1">Cell membrane</location>
        <topology evidence="1">Multi-pass membrane protein</topology>
    </subcellularLocation>
</comment>
<evidence type="ECO:0000256" key="3">
    <source>
        <dbReference type="ARBA" id="ARBA00022989"/>
    </source>
</evidence>
<accession>A0A7W9J3W8</accession>
<sequence length="404" mass="42676">MPTAVLNPPTRPAVSFRRLVPLRWMAFLQGVAFWVPVEKLFMTEIGFEAATIGVMAAAYAALVPVAEVLSGVLADRWSRRGVLVLAALALLVAVAIGALSQNVVTYIVAALVLGLYFALYSGTVEAVVYDTVLEESGTSTAYEREIGRIRLIESAALVTSALAGGWIAAASSTRLTYFVTLPFVIASLIALSRFREPRLHEAGERSPLREHLRTTARAILHRGRLVPIAAAAVTAALILQAMYEFGPLWLIELEAPAGFYGPFWAGVVGALGLGGLLAGRLHLHRRLPVATVVLVMLGCAGVLLTSGSLAVVTIAVVMMTLLVVVIGIHVSHLVHDAVDSTIRTGVASGISAVSWILFTPFALGFGAVTQKADVYAAGWLLAGAVVFAGAALLWVLVRPVRSLA</sequence>
<dbReference type="GO" id="GO:0005886">
    <property type="term" value="C:plasma membrane"/>
    <property type="evidence" value="ECO:0007669"/>
    <property type="project" value="UniProtKB-SubCell"/>
</dbReference>
<feature type="transmembrane region" description="Helical" evidence="5">
    <location>
        <begin position="20"/>
        <end position="37"/>
    </location>
</feature>
<evidence type="ECO:0000256" key="2">
    <source>
        <dbReference type="ARBA" id="ARBA00022692"/>
    </source>
</evidence>
<evidence type="ECO:0000313" key="8">
    <source>
        <dbReference type="Proteomes" id="UP000549971"/>
    </source>
</evidence>
<evidence type="ECO:0000313" key="7">
    <source>
        <dbReference type="EMBL" id="MBB5835161.1"/>
    </source>
</evidence>
<keyword evidence="8" id="KW-1185">Reference proteome</keyword>
<name>A0A7W9J3W8_9ACTN</name>
<gene>
    <name evidence="7" type="ORF">HDA39_001895</name>
</gene>